<protein>
    <recommendedName>
        <fullName evidence="3">Aldehyde dehydrogenase</fullName>
    </recommendedName>
</protein>
<dbReference type="PANTHER" id="PTHR43570:SF16">
    <property type="entry name" value="ALDEHYDE DEHYDROGENASE TYPE III, ISOFORM Q"/>
    <property type="match status" value="1"/>
</dbReference>
<proteinExistence type="inferred from homology"/>
<dbReference type="InterPro" id="IPR029510">
    <property type="entry name" value="Ald_DH_CS_GLU"/>
</dbReference>
<dbReference type="Pfam" id="PF00171">
    <property type="entry name" value="Aldedh"/>
    <property type="match status" value="1"/>
</dbReference>
<dbReference type="SUPFAM" id="SSF53720">
    <property type="entry name" value="ALDH-like"/>
    <property type="match status" value="1"/>
</dbReference>
<organism evidence="7 8">
    <name type="scientific">Paenibacillus lignilyticus</name>
    <dbReference type="NCBI Taxonomy" id="1172615"/>
    <lineage>
        <taxon>Bacteria</taxon>
        <taxon>Bacillati</taxon>
        <taxon>Bacillota</taxon>
        <taxon>Bacilli</taxon>
        <taxon>Bacillales</taxon>
        <taxon>Paenibacillaceae</taxon>
        <taxon>Paenibacillus</taxon>
    </lineage>
</organism>
<dbReference type="InterPro" id="IPR012394">
    <property type="entry name" value="Aldehyde_DH_NAD(P)"/>
</dbReference>
<evidence type="ECO:0000313" key="7">
    <source>
        <dbReference type="EMBL" id="MBP3965088.1"/>
    </source>
</evidence>
<evidence type="ECO:0000256" key="3">
    <source>
        <dbReference type="PIRNR" id="PIRNR036492"/>
    </source>
</evidence>
<dbReference type="Gene3D" id="3.40.605.10">
    <property type="entry name" value="Aldehyde Dehydrogenase, Chain A, domain 1"/>
    <property type="match status" value="1"/>
</dbReference>
<evidence type="ECO:0000256" key="2">
    <source>
        <dbReference type="ARBA" id="ARBA00023002"/>
    </source>
</evidence>
<dbReference type="InterPro" id="IPR016163">
    <property type="entry name" value="Ald_DH_C"/>
</dbReference>
<name>A0ABS5CGS2_9BACL</name>
<evidence type="ECO:0000259" key="6">
    <source>
        <dbReference type="Pfam" id="PF00171"/>
    </source>
</evidence>
<evidence type="ECO:0000256" key="4">
    <source>
        <dbReference type="PROSITE-ProRule" id="PRU10007"/>
    </source>
</evidence>
<feature type="domain" description="Aldehyde dehydrogenase" evidence="6">
    <location>
        <begin position="28"/>
        <end position="429"/>
    </location>
</feature>
<dbReference type="InterPro" id="IPR016162">
    <property type="entry name" value="Ald_DH_N"/>
</dbReference>
<dbReference type="EMBL" id="JAGKSP010000009">
    <property type="protein sequence ID" value="MBP3965088.1"/>
    <property type="molecule type" value="Genomic_DNA"/>
</dbReference>
<evidence type="ECO:0000313" key="8">
    <source>
        <dbReference type="Proteomes" id="UP000673394"/>
    </source>
</evidence>
<gene>
    <name evidence="7" type="ORF">I8J30_20385</name>
</gene>
<dbReference type="InterPro" id="IPR016160">
    <property type="entry name" value="Ald_DH_CS_CYS"/>
</dbReference>
<sequence>MGDQGIIALRALLDMQQEDILRRAVPTVFERRNTLLRLKQMLIDHEAEFIKALVSDMRRPAFEAFSFEIALLLNEIEHVCGSLRKWTKPQRSYQFKFGYIEAIRAKRSPYGSVLIISPWNYPLQLALMPAISALAAGNRCVIKPSEHAAATSELLQKVVSQTFPPEVLSVVTGDRQIAKLLTTLPFDLIFFTGSGETGKAVSQQAAMQLIPVILELGGKNACILDETGFSPETIREIVWGKFLNAGQTCIAPDTLFVHEAIYKRTLLEIGAALVEFYGEFPKDSKDYASISHYRHFQKLLHFMEQGKVRQGGAYDADELFISPTVITDIQPGSSILREEIFGPILPVIPYSNLEALLDQKMIQRDALVAYIFSKNEQHISLIQKYMRSTTVSINQVIHHGANPRIAFGGVGRSGHGSYHGKAGFLAFGYEKTEYNAYRYLHVSDKFPPYTDQDMAIVRKFRKWLL</sequence>
<dbReference type="InterPro" id="IPR015590">
    <property type="entry name" value="Aldehyde_DH_dom"/>
</dbReference>
<evidence type="ECO:0000256" key="5">
    <source>
        <dbReference type="RuleBase" id="RU003345"/>
    </source>
</evidence>
<dbReference type="PROSITE" id="PS00687">
    <property type="entry name" value="ALDEHYDE_DEHYDR_GLU"/>
    <property type="match status" value="1"/>
</dbReference>
<evidence type="ECO:0000256" key="1">
    <source>
        <dbReference type="ARBA" id="ARBA00009986"/>
    </source>
</evidence>
<dbReference type="PROSITE" id="PS00070">
    <property type="entry name" value="ALDEHYDE_DEHYDR_CYS"/>
    <property type="match status" value="1"/>
</dbReference>
<dbReference type="CDD" id="cd07087">
    <property type="entry name" value="ALDH_F3-13-14_CALDH-like"/>
    <property type="match status" value="1"/>
</dbReference>
<dbReference type="InterPro" id="IPR016161">
    <property type="entry name" value="Ald_DH/histidinol_DH"/>
</dbReference>
<feature type="active site" evidence="4">
    <location>
        <position position="215"/>
    </location>
</feature>
<comment type="similarity">
    <text evidence="1 3 5">Belongs to the aldehyde dehydrogenase family.</text>
</comment>
<comment type="caution">
    <text evidence="7">The sequence shown here is derived from an EMBL/GenBank/DDBJ whole genome shotgun (WGS) entry which is preliminary data.</text>
</comment>
<dbReference type="PIRSF" id="PIRSF036492">
    <property type="entry name" value="ALDH"/>
    <property type="match status" value="1"/>
</dbReference>
<keyword evidence="2 3" id="KW-0560">Oxidoreductase</keyword>
<dbReference type="Proteomes" id="UP000673394">
    <property type="component" value="Unassembled WGS sequence"/>
</dbReference>
<keyword evidence="8" id="KW-1185">Reference proteome</keyword>
<accession>A0ABS5CGS2</accession>
<dbReference type="PANTHER" id="PTHR43570">
    <property type="entry name" value="ALDEHYDE DEHYDROGENASE"/>
    <property type="match status" value="1"/>
</dbReference>
<reference evidence="7 8" key="1">
    <citation type="submission" date="2021-04" db="EMBL/GenBank/DDBJ databases">
        <title>Paenibacillus sp. DLE-14 whole genome sequence.</title>
        <authorList>
            <person name="Ham Y.J."/>
        </authorList>
    </citation>
    <scope>NUCLEOTIDE SEQUENCE [LARGE SCALE GENOMIC DNA]</scope>
    <source>
        <strain evidence="7 8">DLE-14</strain>
    </source>
</reference>
<dbReference type="Gene3D" id="3.40.309.10">
    <property type="entry name" value="Aldehyde Dehydrogenase, Chain A, domain 2"/>
    <property type="match status" value="1"/>
</dbReference>